<evidence type="ECO:0000313" key="2">
    <source>
        <dbReference type="EMBL" id="KAK8504684.1"/>
    </source>
</evidence>
<comment type="caution">
    <text evidence="2">The sequence shown here is derived from an EMBL/GenBank/DDBJ whole genome shotgun (WGS) entry which is preliminary data.</text>
</comment>
<evidence type="ECO:0000313" key="4">
    <source>
        <dbReference type="Proteomes" id="UP001472677"/>
    </source>
</evidence>
<sequence>MGASLKFLAMLIFLTACVTQVSVVSANRNLIGLRGPDPDDSYIAPFLWTDVRVAISECRPFFISMDPDPEPSCCAVLEILLGDILQSPLRNLQICDLDFGPEDKFLQVSRMVFQPR</sequence>
<feature type="chain" id="PRO_5045031566" description="Prolamin-like domain-containing protein" evidence="1">
    <location>
        <begin position="27"/>
        <end position="116"/>
    </location>
</feature>
<dbReference type="EMBL" id="JBBPBM010000137">
    <property type="protein sequence ID" value="KAK8504684.1"/>
    <property type="molecule type" value="Genomic_DNA"/>
</dbReference>
<gene>
    <name evidence="2" type="ORF">V6N12_046933</name>
    <name evidence="3" type="ORF">V6N12_046949</name>
</gene>
<name>A0ABR2BC48_9ROSI</name>
<keyword evidence="4" id="KW-1185">Reference proteome</keyword>
<evidence type="ECO:0000256" key="1">
    <source>
        <dbReference type="SAM" id="SignalP"/>
    </source>
</evidence>
<evidence type="ECO:0000313" key="3">
    <source>
        <dbReference type="EMBL" id="KAK8504700.1"/>
    </source>
</evidence>
<proteinExistence type="predicted"/>
<organism evidence="2 4">
    <name type="scientific">Hibiscus sabdariffa</name>
    <name type="common">roselle</name>
    <dbReference type="NCBI Taxonomy" id="183260"/>
    <lineage>
        <taxon>Eukaryota</taxon>
        <taxon>Viridiplantae</taxon>
        <taxon>Streptophyta</taxon>
        <taxon>Embryophyta</taxon>
        <taxon>Tracheophyta</taxon>
        <taxon>Spermatophyta</taxon>
        <taxon>Magnoliopsida</taxon>
        <taxon>eudicotyledons</taxon>
        <taxon>Gunneridae</taxon>
        <taxon>Pentapetalae</taxon>
        <taxon>rosids</taxon>
        <taxon>malvids</taxon>
        <taxon>Malvales</taxon>
        <taxon>Malvaceae</taxon>
        <taxon>Malvoideae</taxon>
        <taxon>Hibiscus</taxon>
    </lineage>
</organism>
<evidence type="ECO:0008006" key="5">
    <source>
        <dbReference type="Google" id="ProtNLM"/>
    </source>
</evidence>
<dbReference type="PROSITE" id="PS51257">
    <property type="entry name" value="PROKAR_LIPOPROTEIN"/>
    <property type="match status" value="1"/>
</dbReference>
<accession>A0ABR2BC48</accession>
<dbReference type="Proteomes" id="UP001472677">
    <property type="component" value="Unassembled WGS sequence"/>
</dbReference>
<feature type="signal peptide" evidence="1">
    <location>
        <begin position="1"/>
        <end position="26"/>
    </location>
</feature>
<protein>
    <recommendedName>
        <fullName evidence="5">Prolamin-like domain-containing protein</fullName>
    </recommendedName>
</protein>
<keyword evidence="1" id="KW-0732">Signal</keyword>
<dbReference type="EMBL" id="JBBPBM010000137">
    <property type="protein sequence ID" value="KAK8504700.1"/>
    <property type="molecule type" value="Genomic_DNA"/>
</dbReference>
<reference evidence="2 4" key="1">
    <citation type="journal article" date="2024" name="G3 (Bethesda)">
        <title>Genome assembly of Hibiscus sabdariffa L. provides insights into metabolisms of medicinal natural products.</title>
        <authorList>
            <person name="Kim T."/>
        </authorList>
    </citation>
    <scope>NUCLEOTIDE SEQUENCE [LARGE SCALE GENOMIC DNA]</scope>
    <source>
        <strain evidence="2">TK-2024</strain>
        <tissue evidence="2">Old leaves</tissue>
    </source>
</reference>